<evidence type="ECO:0000313" key="3">
    <source>
        <dbReference type="Proteomes" id="UP000265520"/>
    </source>
</evidence>
<feature type="region of interest" description="Disordered" evidence="1">
    <location>
        <begin position="1"/>
        <end position="33"/>
    </location>
</feature>
<dbReference type="AlphaFoldDB" id="A0A392TYW5"/>
<reference evidence="2 3" key="1">
    <citation type="journal article" date="2018" name="Front. Plant Sci.">
        <title>Red Clover (Trifolium pratense) and Zigzag Clover (T. medium) - A Picture of Genomic Similarities and Differences.</title>
        <authorList>
            <person name="Dluhosova J."/>
            <person name="Istvanek J."/>
            <person name="Nedelnik J."/>
            <person name="Repkova J."/>
        </authorList>
    </citation>
    <scope>NUCLEOTIDE SEQUENCE [LARGE SCALE GENOMIC DNA]</scope>
    <source>
        <strain evidence="3">cv. 10/8</strain>
        <tissue evidence="2">Leaf</tissue>
    </source>
</reference>
<dbReference type="EMBL" id="LXQA010693874">
    <property type="protein sequence ID" value="MCI66351.1"/>
    <property type="molecule type" value="Genomic_DNA"/>
</dbReference>
<accession>A0A392TYW5</accession>
<dbReference type="Proteomes" id="UP000265520">
    <property type="component" value="Unassembled WGS sequence"/>
</dbReference>
<name>A0A392TYW5_9FABA</name>
<feature type="compositionally biased region" description="Basic and acidic residues" evidence="1">
    <location>
        <begin position="1"/>
        <end position="31"/>
    </location>
</feature>
<comment type="caution">
    <text evidence="2">The sequence shown here is derived from an EMBL/GenBank/DDBJ whole genome shotgun (WGS) entry which is preliminary data.</text>
</comment>
<feature type="non-terminal residue" evidence="2">
    <location>
        <position position="1"/>
    </location>
</feature>
<evidence type="ECO:0000256" key="1">
    <source>
        <dbReference type="SAM" id="MobiDB-lite"/>
    </source>
</evidence>
<feature type="non-terminal residue" evidence="2">
    <location>
        <position position="84"/>
    </location>
</feature>
<evidence type="ECO:0008006" key="4">
    <source>
        <dbReference type="Google" id="ProtNLM"/>
    </source>
</evidence>
<organism evidence="2 3">
    <name type="scientific">Trifolium medium</name>
    <dbReference type="NCBI Taxonomy" id="97028"/>
    <lineage>
        <taxon>Eukaryota</taxon>
        <taxon>Viridiplantae</taxon>
        <taxon>Streptophyta</taxon>
        <taxon>Embryophyta</taxon>
        <taxon>Tracheophyta</taxon>
        <taxon>Spermatophyta</taxon>
        <taxon>Magnoliopsida</taxon>
        <taxon>eudicotyledons</taxon>
        <taxon>Gunneridae</taxon>
        <taxon>Pentapetalae</taxon>
        <taxon>rosids</taxon>
        <taxon>fabids</taxon>
        <taxon>Fabales</taxon>
        <taxon>Fabaceae</taxon>
        <taxon>Papilionoideae</taxon>
        <taxon>50 kb inversion clade</taxon>
        <taxon>NPAAA clade</taxon>
        <taxon>Hologalegina</taxon>
        <taxon>IRL clade</taxon>
        <taxon>Trifolieae</taxon>
        <taxon>Trifolium</taxon>
    </lineage>
</organism>
<keyword evidence="3" id="KW-1185">Reference proteome</keyword>
<sequence length="84" mass="9311">RLTKKEHKEEKQKDKEPGTEKIYRPTPDGDFKIIPLGEDPTKGIKIGAGLPNLVKKQLEACLMQNAELFAWSAAELPGIDPEVA</sequence>
<evidence type="ECO:0000313" key="2">
    <source>
        <dbReference type="EMBL" id="MCI66351.1"/>
    </source>
</evidence>
<protein>
    <recommendedName>
        <fullName evidence="4">Reverse transcriptase domain-containing protein</fullName>
    </recommendedName>
</protein>
<proteinExistence type="predicted"/>